<organism evidence="2 3">
    <name type="scientific">Micromonospora kangleipakensis</name>
    <dbReference type="NCBI Taxonomy" id="1077942"/>
    <lineage>
        <taxon>Bacteria</taxon>
        <taxon>Bacillati</taxon>
        <taxon>Actinomycetota</taxon>
        <taxon>Actinomycetes</taxon>
        <taxon>Micromonosporales</taxon>
        <taxon>Micromonosporaceae</taxon>
        <taxon>Micromonospora</taxon>
    </lineage>
</organism>
<comment type="caution">
    <text evidence="2">The sequence shown here is derived from an EMBL/GenBank/DDBJ whole genome shotgun (WGS) entry which is preliminary data.</text>
</comment>
<dbReference type="Proteomes" id="UP000294114">
    <property type="component" value="Unassembled WGS sequence"/>
</dbReference>
<dbReference type="AlphaFoldDB" id="A0A4V2GDC1"/>
<feature type="region of interest" description="Disordered" evidence="1">
    <location>
        <begin position="273"/>
        <end position="426"/>
    </location>
</feature>
<keyword evidence="3" id="KW-1185">Reference proteome</keyword>
<feature type="compositionally biased region" description="Low complexity" evidence="1">
    <location>
        <begin position="307"/>
        <end position="316"/>
    </location>
</feature>
<accession>A0A4V2GDC1</accession>
<protein>
    <submittedName>
        <fullName evidence="2">Uncharacterized protein</fullName>
    </submittedName>
</protein>
<proteinExistence type="predicted"/>
<feature type="compositionally biased region" description="Pro residues" evidence="1">
    <location>
        <begin position="389"/>
        <end position="413"/>
    </location>
</feature>
<reference evidence="2 3" key="1">
    <citation type="submission" date="2019-02" db="EMBL/GenBank/DDBJ databases">
        <title>Sequencing the genomes of 1000 actinobacteria strains.</title>
        <authorList>
            <person name="Klenk H.-P."/>
        </authorList>
    </citation>
    <scope>NUCLEOTIDE SEQUENCE [LARGE SCALE GENOMIC DNA]</scope>
    <source>
        <strain evidence="2 3">DSM 45612</strain>
    </source>
</reference>
<feature type="compositionally biased region" description="Low complexity" evidence="1">
    <location>
        <begin position="327"/>
        <end position="370"/>
    </location>
</feature>
<feature type="region of interest" description="Disordered" evidence="1">
    <location>
        <begin position="214"/>
        <end position="234"/>
    </location>
</feature>
<dbReference type="RefSeq" id="WP_165439983.1">
    <property type="nucleotide sequence ID" value="NZ_SHLD01000001.1"/>
</dbReference>
<sequence length="426" mass="44047">MTAKSPAIDTIPSAALPRWRITWAERENDRRRHAHDARTAAWHRRNDQLVRLQLEAAGFRGYTQPRTGLPVDLDDDEVVYRVLPAAELVEAEARHFSGLPTPGLTVAATSIDAPRALPRGLRVVDAGMAVVTNRRVAFSGRENRREWPYADMVGPAHHPDVPITLLHTTDGSRLTGLLVPIAATVNFRFYLTLAFATATGQRTAVAAQVDALRDAHQRARPAPPPPAEPDHAPLTALRPDRRAAVVAAVVALTFATLPAGTFGAEHPGLPYPADAGAGGIDTTTGAPHAIGASAPGSPDKPVTPDSGTAASLTGAPATPPGGGAPGVAGPIPRQRPTSWATSAASLVAATVPAARPAPTTGLAPTTSPAPTTGPAPTTTPPATTDPTTGPAPPTGRPLPDPPPVKPCVDPPRLPLAERPLCPPATP</sequence>
<evidence type="ECO:0000313" key="2">
    <source>
        <dbReference type="EMBL" id="RZU75336.1"/>
    </source>
</evidence>
<dbReference type="EMBL" id="SHLD01000001">
    <property type="protein sequence ID" value="RZU75336.1"/>
    <property type="molecule type" value="Genomic_DNA"/>
</dbReference>
<evidence type="ECO:0000256" key="1">
    <source>
        <dbReference type="SAM" id="MobiDB-lite"/>
    </source>
</evidence>
<name>A0A4V2GDC1_9ACTN</name>
<evidence type="ECO:0000313" key="3">
    <source>
        <dbReference type="Proteomes" id="UP000294114"/>
    </source>
</evidence>
<gene>
    <name evidence="2" type="ORF">EV384_3871</name>
</gene>